<evidence type="ECO:0000313" key="2">
    <source>
        <dbReference type="Proteomes" id="UP000503117"/>
    </source>
</evidence>
<organism evidence="1 2">
    <name type="scientific">Duganella dendranthematis</name>
    <dbReference type="NCBI Taxonomy" id="2728021"/>
    <lineage>
        <taxon>Bacteria</taxon>
        <taxon>Pseudomonadati</taxon>
        <taxon>Pseudomonadota</taxon>
        <taxon>Betaproteobacteria</taxon>
        <taxon>Burkholderiales</taxon>
        <taxon>Oxalobacteraceae</taxon>
        <taxon>Telluria group</taxon>
        <taxon>Duganella</taxon>
    </lineage>
</organism>
<dbReference type="Proteomes" id="UP000503117">
    <property type="component" value="Chromosome"/>
</dbReference>
<dbReference type="RefSeq" id="WP_169113101.1">
    <property type="nucleotide sequence ID" value="NZ_CP051684.1"/>
</dbReference>
<proteinExistence type="predicted"/>
<protein>
    <recommendedName>
        <fullName evidence="3">HK97 gp10 family phage protein</fullName>
    </recommendedName>
</protein>
<sequence length="221" mass="24188">MDISVQTNLPQIQRQFGALIDKQLPFATATALTALGKHVQADEKKQFSRVLDRPTPFTLNAVGVKAARKSDLRAIVYVKDKAAGYLAPYESGDVQKVNGRAVLNPKASPVNQYGNLPRNLIARLKGRSDVFIGPVKTKGGEVINGVWQRPYMRGGSGKVRGNSKLGRGYNTSGALKLLVRFTDPQQTTKRLGYRTTAKTSIDRNFQAEFTRALARATATAR</sequence>
<evidence type="ECO:0008006" key="3">
    <source>
        <dbReference type="Google" id="ProtNLM"/>
    </source>
</evidence>
<evidence type="ECO:0000313" key="1">
    <source>
        <dbReference type="EMBL" id="QJD91791.1"/>
    </source>
</evidence>
<name>A0ABX6MBT0_9BURK</name>
<gene>
    <name evidence="1" type="ORF">HH213_17875</name>
</gene>
<reference evidence="1 2" key="1">
    <citation type="submission" date="2020-04" db="EMBL/GenBank/DDBJ databases">
        <title>Genome sequencing of novel species.</title>
        <authorList>
            <person name="Heo J."/>
            <person name="Kim S.-J."/>
            <person name="Kim J.-S."/>
            <person name="Hong S.-B."/>
            <person name="Kwon S.-W."/>
        </authorList>
    </citation>
    <scope>NUCLEOTIDE SEQUENCE [LARGE SCALE GENOMIC DNA]</scope>
    <source>
        <strain evidence="1 2">AF9R3</strain>
    </source>
</reference>
<accession>A0ABX6MBT0</accession>
<keyword evidence="2" id="KW-1185">Reference proteome</keyword>
<dbReference type="EMBL" id="CP051684">
    <property type="protein sequence ID" value="QJD91791.1"/>
    <property type="molecule type" value="Genomic_DNA"/>
</dbReference>